<dbReference type="OrthoDB" id="823504at2759"/>
<reference evidence="3 4" key="1">
    <citation type="submission" date="2018-04" db="EMBL/GenBank/DDBJ databases">
        <authorList>
            <person name="Zhang X."/>
            <person name="Yuan J."/>
            <person name="Li F."/>
            <person name="Xiang J."/>
        </authorList>
    </citation>
    <scope>NUCLEOTIDE SEQUENCE [LARGE SCALE GENOMIC DNA]</scope>
    <source>
        <tissue evidence="3">Muscle</tissue>
    </source>
</reference>
<dbReference type="PROSITE" id="PS50292">
    <property type="entry name" value="PEROXIDASE_3"/>
    <property type="match status" value="1"/>
</dbReference>
<keyword evidence="2" id="KW-0479">Metal-binding</keyword>
<keyword evidence="1" id="KW-0560">Oxidoreductase</keyword>
<dbReference type="GO" id="GO:0020037">
    <property type="term" value="F:heme binding"/>
    <property type="evidence" value="ECO:0007669"/>
    <property type="project" value="InterPro"/>
</dbReference>
<feature type="binding site" description="axial binding residue" evidence="2">
    <location>
        <position position="358"/>
    </location>
    <ligand>
        <name>heme b</name>
        <dbReference type="ChEBI" id="CHEBI:60344"/>
    </ligand>
    <ligandPart>
        <name>Fe</name>
        <dbReference type="ChEBI" id="CHEBI:18248"/>
    </ligandPart>
</feature>
<evidence type="ECO:0000256" key="2">
    <source>
        <dbReference type="PIRSR" id="PIRSR619791-2"/>
    </source>
</evidence>
<accession>A0A3R7M718</accession>
<dbReference type="GO" id="GO:0006979">
    <property type="term" value="P:response to oxidative stress"/>
    <property type="evidence" value="ECO:0007669"/>
    <property type="project" value="InterPro"/>
</dbReference>
<evidence type="ECO:0000313" key="3">
    <source>
        <dbReference type="EMBL" id="ROT74712.1"/>
    </source>
</evidence>
<dbReference type="SUPFAM" id="SSF48113">
    <property type="entry name" value="Heme-dependent peroxidases"/>
    <property type="match status" value="1"/>
</dbReference>
<dbReference type="InterPro" id="IPR010255">
    <property type="entry name" value="Haem_peroxidase_sf"/>
</dbReference>
<dbReference type="Pfam" id="PF03098">
    <property type="entry name" value="An_peroxidase"/>
    <property type="match status" value="1"/>
</dbReference>
<evidence type="ECO:0000256" key="1">
    <source>
        <dbReference type="ARBA" id="ARBA00022559"/>
    </source>
</evidence>
<name>A0A3R7M718_PENVA</name>
<reference evidence="3 4" key="2">
    <citation type="submission" date="2019-01" db="EMBL/GenBank/DDBJ databases">
        <title>The decoding of complex shrimp genome reveals the adaptation for benthos swimmer, frequently molting mechanism and breeding impact on genome.</title>
        <authorList>
            <person name="Sun Y."/>
            <person name="Gao Y."/>
            <person name="Yu Y."/>
        </authorList>
    </citation>
    <scope>NUCLEOTIDE SEQUENCE [LARGE SCALE GENOMIC DNA]</scope>
    <source>
        <tissue evidence="3">Muscle</tissue>
    </source>
</reference>
<comment type="caution">
    <text evidence="3">The sequence shown here is derived from an EMBL/GenBank/DDBJ whole genome shotgun (WGS) entry which is preliminary data.</text>
</comment>
<keyword evidence="2" id="KW-0349">Heme</keyword>
<dbReference type="GO" id="GO:0046872">
    <property type="term" value="F:metal ion binding"/>
    <property type="evidence" value="ECO:0007669"/>
    <property type="project" value="UniProtKB-KW"/>
</dbReference>
<dbReference type="AlphaFoldDB" id="A0A3R7M718"/>
<evidence type="ECO:0000313" key="4">
    <source>
        <dbReference type="Proteomes" id="UP000283509"/>
    </source>
</evidence>
<dbReference type="PANTHER" id="PTHR11475">
    <property type="entry name" value="OXIDASE/PEROXIDASE"/>
    <property type="match status" value="1"/>
</dbReference>
<sequence>MRLREKEVIENELVSQQLTIPAGFPSYVHQNLLKSSHPSFAAAASSGYVTDHATLFLADQLRLEQHEVALKILLSEQLAQDQLCDQDLALSACTLFMSYRSNNGICNNLAKPFWGSILRPFRRVAPPHYGNGVFSFPTTKEGRPFPNARLVSLRVNDIQPNRESSLLSVLHMTYGEFLNHDLTFVPLNIGLDGKAIPCCPETQGSGSGDPIPHPECAQIYIPTGDTFYSRFNKTCLEFVRSAPALRCKFGDSRVNKHPLLVLLHTVWMRHHNHIASRLKNINPSWNDEKLFQEARRIVGAQLQHVTYNEYLPPIFGDEISRKFKLKPSKNRTQTHIYGPKLNAAISAEFATAAFRFRHSQIPGHMERADNLGDISFTETSSAYMDPFIMYTKDAMPQLLRGAVRQSATDVDLFFSRQVAGKLYKGHNMVGVDLVTDNIQRGRDHGIASYTALRNACHLSPITSFADLSGIMDDEVIDTFENLYSDVEDIELYVGGLAEHPVEGGIVGPTFACILLDQFLRLKHGDRFWYETEDDNAKFTEEQLDEIYNTTLAGILCRAIPQLTEIQAEPMKIASTENPILPCSSFPEIDFNHWKEELQS</sequence>
<gene>
    <name evidence="3" type="ORF">C7M84_006774</name>
</gene>
<dbReference type="CDD" id="cd09823">
    <property type="entry name" value="peroxinectin_like"/>
    <property type="match status" value="1"/>
</dbReference>
<proteinExistence type="predicted"/>
<dbReference type="InterPro" id="IPR019791">
    <property type="entry name" value="Haem_peroxidase_animal"/>
</dbReference>
<keyword evidence="4" id="KW-1185">Reference proteome</keyword>
<evidence type="ECO:0008006" key="5">
    <source>
        <dbReference type="Google" id="ProtNLM"/>
    </source>
</evidence>
<dbReference type="GO" id="GO:0004601">
    <property type="term" value="F:peroxidase activity"/>
    <property type="evidence" value="ECO:0007669"/>
    <property type="project" value="UniProtKB-KW"/>
</dbReference>
<protein>
    <recommendedName>
        <fullName evidence="5">Peroxidase</fullName>
    </recommendedName>
</protein>
<keyword evidence="1" id="KW-0575">Peroxidase</keyword>
<organism evidence="3 4">
    <name type="scientific">Penaeus vannamei</name>
    <name type="common">Whiteleg shrimp</name>
    <name type="synonym">Litopenaeus vannamei</name>
    <dbReference type="NCBI Taxonomy" id="6689"/>
    <lineage>
        <taxon>Eukaryota</taxon>
        <taxon>Metazoa</taxon>
        <taxon>Ecdysozoa</taxon>
        <taxon>Arthropoda</taxon>
        <taxon>Crustacea</taxon>
        <taxon>Multicrustacea</taxon>
        <taxon>Malacostraca</taxon>
        <taxon>Eumalacostraca</taxon>
        <taxon>Eucarida</taxon>
        <taxon>Decapoda</taxon>
        <taxon>Dendrobranchiata</taxon>
        <taxon>Penaeoidea</taxon>
        <taxon>Penaeidae</taxon>
        <taxon>Penaeus</taxon>
    </lineage>
</organism>
<dbReference type="Gene3D" id="1.10.640.10">
    <property type="entry name" value="Haem peroxidase domain superfamily, animal type"/>
    <property type="match status" value="2"/>
</dbReference>
<dbReference type="EMBL" id="QCYY01001853">
    <property type="protein sequence ID" value="ROT74712.1"/>
    <property type="molecule type" value="Genomic_DNA"/>
</dbReference>
<dbReference type="PANTHER" id="PTHR11475:SF141">
    <property type="entry name" value="CARDINAL"/>
    <property type="match status" value="1"/>
</dbReference>
<dbReference type="Proteomes" id="UP000283509">
    <property type="component" value="Unassembled WGS sequence"/>
</dbReference>
<dbReference type="InterPro" id="IPR037120">
    <property type="entry name" value="Haem_peroxidase_sf_animal"/>
</dbReference>
<dbReference type="PRINTS" id="PR00457">
    <property type="entry name" value="ANPEROXIDASE"/>
</dbReference>
<keyword evidence="2" id="KW-0408">Iron</keyword>